<keyword evidence="6 12" id="KW-0441">Lipid A biosynthesis</keyword>
<feature type="binding site" evidence="12">
    <location>
        <position position="78"/>
    </location>
    <ligand>
        <name>Zn(2+)</name>
        <dbReference type="ChEBI" id="CHEBI:29105"/>
    </ligand>
</feature>
<reference evidence="13 14" key="1">
    <citation type="journal article" date="2019" name="Nat. Med.">
        <title>A library of human gut bacterial isolates paired with longitudinal multiomics data enables mechanistic microbiome research.</title>
        <authorList>
            <person name="Poyet M."/>
            <person name="Groussin M."/>
            <person name="Gibbons S.M."/>
            <person name="Avila-Pacheco J."/>
            <person name="Jiang X."/>
            <person name="Kearney S.M."/>
            <person name="Perrotta A.R."/>
            <person name="Berdy B."/>
            <person name="Zhao S."/>
            <person name="Lieberman T.D."/>
            <person name="Swanson P.K."/>
            <person name="Smith M."/>
            <person name="Roesemann S."/>
            <person name="Alexander J.E."/>
            <person name="Rich S.A."/>
            <person name="Livny J."/>
            <person name="Vlamakis H."/>
            <person name="Clish C."/>
            <person name="Bullock K."/>
            <person name="Deik A."/>
            <person name="Scott J."/>
            <person name="Pierce K.A."/>
            <person name="Xavier R.J."/>
            <person name="Alm E.J."/>
        </authorList>
    </citation>
    <scope>NUCLEOTIDE SEQUENCE [LARGE SCALE GENOMIC DNA]</scope>
    <source>
        <strain evidence="13 14">BIOML-A2</strain>
    </source>
</reference>
<dbReference type="GO" id="GO:0016020">
    <property type="term" value="C:membrane"/>
    <property type="evidence" value="ECO:0007669"/>
    <property type="project" value="GOC"/>
</dbReference>
<comment type="cofactor">
    <cofactor evidence="1 12">
        <name>Zn(2+)</name>
        <dbReference type="ChEBI" id="CHEBI:29105"/>
    </cofactor>
</comment>
<comment type="pathway">
    <text evidence="3 12">Glycolipid biosynthesis; lipid IV(A) biosynthesis; lipid IV(A) from (3R)-3-hydroxytetradecanoyl-[acyl-carrier-protein] and UDP-N-acetyl-alpha-D-glucosamine: step 2/6.</text>
</comment>
<dbReference type="Gene3D" id="3.30.230.20">
    <property type="entry name" value="lpxc deacetylase, domain 1"/>
    <property type="match status" value="1"/>
</dbReference>
<evidence type="ECO:0000256" key="8">
    <source>
        <dbReference type="ARBA" id="ARBA00022801"/>
    </source>
</evidence>
<comment type="similarity">
    <text evidence="12">Belongs to the LpxC family.</text>
</comment>
<evidence type="ECO:0000256" key="2">
    <source>
        <dbReference type="ARBA" id="ARBA00002923"/>
    </source>
</evidence>
<feature type="binding site" evidence="12">
    <location>
        <position position="237"/>
    </location>
    <ligand>
        <name>Zn(2+)</name>
        <dbReference type="ChEBI" id="CHEBI:29105"/>
    </ligand>
</feature>
<evidence type="ECO:0000256" key="11">
    <source>
        <dbReference type="ARBA" id="ARBA00024535"/>
    </source>
</evidence>
<evidence type="ECO:0000256" key="6">
    <source>
        <dbReference type="ARBA" id="ARBA00022556"/>
    </source>
</evidence>
<dbReference type="NCBIfam" id="TIGR00325">
    <property type="entry name" value="lpxC"/>
    <property type="match status" value="1"/>
</dbReference>
<feature type="active site" description="Proton donor" evidence="12">
    <location>
        <position position="264"/>
    </location>
</feature>
<dbReference type="AlphaFoldDB" id="A0A6I3S1F5"/>
<evidence type="ECO:0000256" key="3">
    <source>
        <dbReference type="ARBA" id="ARBA00005002"/>
    </source>
</evidence>
<dbReference type="InterPro" id="IPR015870">
    <property type="entry name" value="UDP-acyl_N-AcGlcN_deAcase_N"/>
</dbReference>
<feature type="binding site" evidence="12">
    <location>
        <position position="241"/>
    </location>
    <ligand>
        <name>Zn(2+)</name>
        <dbReference type="ChEBI" id="CHEBI:29105"/>
    </ligand>
</feature>
<dbReference type="Gene3D" id="3.30.1700.10">
    <property type="entry name" value="lpxc deacetylase, domain 2"/>
    <property type="match status" value="1"/>
</dbReference>
<dbReference type="PANTHER" id="PTHR33694:SF1">
    <property type="entry name" value="UDP-3-O-ACYL-N-ACETYLGLUCOSAMINE DEACETYLASE 1, MITOCHONDRIAL-RELATED"/>
    <property type="match status" value="1"/>
</dbReference>
<evidence type="ECO:0000256" key="9">
    <source>
        <dbReference type="ARBA" id="ARBA00022833"/>
    </source>
</evidence>
<sequence>MIKQRTLKKVFSTVGIGLHSGRKVRLTLRPAPPDTGLVFTRIDLKPPVAIKAEPERVNDTRMATTLDKDGARIATIEHLMSALSGLAIDNCYIDVDAPEIPIMDGSGSTFVFLIRAAGIEEQDAPRKFVRVKKNVSIHVGDKWASLEPYDGYKLSFAIDFGHPAIDETAQFVEVDFNKENYIESVSHARTFGFVNDLEMLWGMGLAQGGTLDNAIVLDDFHVLNPDGLRSQDEFAKHKLLDAMGDLYVLGHPLVAHYRAFKSGHEINNKLLRALLANPENWEFVEYQDERTAPKAFTEAVKEPSN</sequence>
<dbReference type="InterPro" id="IPR004463">
    <property type="entry name" value="UDP-acyl_GlcNac_deAcase"/>
</dbReference>
<dbReference type="InterPro" id="IPR020568">
    <property type="entry name" value="Ribosomal_Su5_D2-typ_SF"/>
</dbReference>
<evidence type="ECO:0000256" key="10">
    <source>
        <dbReference type="ARBA" id="ARBA00023098"/>
    </source>
</evidence>
<keyword evidence="10 12" id="KW-0443">Lipid metabolism</keyword>
<accession>A0A6I3S1F5</accession>
<evidence type="ECO:0000256" key="4">
    <source>
        <dbReference type="ARBA" id="ARBA00012745"/>
    </source>
</evidence>
<dbReference type="EC" id="3.5.1.108" evidence="4 12"/>
<dbReference type="GO" id="GO:0046872">
    <property type="term" value="F:metal ion binding"/>
    <property type="evidence" value="ECO:0007669"/>
    <property type="project" value="UniProtKB-KW"/>
</dbReference>
<comment type="catalytic activity">
    <reaction evidence="11 12">
        <text>a UDP-3-O-[(3R)-3-hydroxyacyl]-N-acetyl-alpha-D-glucosamine + H2O = a UDP-3-O-[(3R)-3-hydroxyacyl]-alpha-D-glucosamine + acetate</text>
        <dbReference type="Rhea" id="RHEA:67816"/>
        <dbReference type="ChEBI" id="CHEBI:15377"/>
        <dbReference type="ChEBI" id="CHEBI:30089"/>
        <dbReference type="ChEBI" id="CHEBI:137740"/>
        <dbReference type="ChEBI" id="CHEBI:173225"/>
        <dbReference type="EC" id="3.5.1.108"/>
    </reaction>
</comment>
<evidence type="ECO:0000256" key="7">
    <source>
        <dbReference type="ARBA" id="ARBA00022723"/>
    </source>
</evidence>
<evidence type="ECO:0000256" key="1">
    <source>
        <dbReference type="ARBA" id="ARBA00001947"/>
    </source>
</evidence>
<dbReference type="HAMAP" id="MF_00388">
    <property type="entry name" value="LpxC"/>
    <property type="match status" value="1"/>
</dbReference>
<evidence type="ECO:0000313" key="13">
    <source>
        <dbReference type="EMBL" id="MTU43592.1"/>
    </source>
</evidence>
<dbReference type="GO" id="GO:0009245">
    <property type="term" value="P:lipid A biosynthetic process"/>
    <property type="evidence" value="ECO:0007669"/>
    <property type="project" value="UniProtKB-UniRule"/>
</dbReference>
<proteinExistence type="inferred from homology"/>
<organism evidence="13 14">
    <name type="scientific">Parasutterella excrementihominis</name>
    <dbReference type="NCBI Taxonomy" id="487175"/>
    <lineage>
        <taxon>Bacteria</taxon>
        <taxon>Pseudomonadati</taxon>
        <taxon>Pseudomonadota</taxon>
        <taxon>Betaproteobacteria</taxon>
        <taxon>Burkholderiales</taxon>
        <taxon>Sutterellaceae</taxon>
        <taxon>Parasutterella</taxon>
    </lineage>
</organism>
<dbReference type="SUPFAM" id="SSF54211">
    <property type="entry name" value="Ribosomal protein S5 domain 2-like"/>
    <property type="match status" value="2"/>
</dbReference>
<dbReference type="UniPathway" id="UPA00359">
    <property type="reaction ID" value="UER00478"/>
</dbReference>
<dbReference type="RefSeq" id="WP_021867851.1">
    <property type="nucleotide sequence ID" value="NZ_CAUABC010000001.1"/>
</dbReference>
<comment type="caution">
    <text evidence="13">The sequence shown here is derived from an EMBL/GenBank/DDBJ whole genome shotgun (WGS) entry which is preliminary data.</text>
</comment>
<keyword evidence="7 12" id="KW-0479">Metal-binding</keyword>
<dbReference type="GO" id="GO:0103117">
    <property type="term" value="F:UDP-3-O-acyl-N-acetylglucosamine deacetylase activity"/>
    <property type="evidence" value="ECO:0007669"/>
    <property type="project" value="UniProtKB-UniRule"/>
</dbReference>
<dbReference type="Proteomes" id="UP000462362">
    <property type="component" value="Unassembled WGS sequence"/>
</dbReference>
<keyword evidence="9 12" id="KW-0862">Zinc</keyword>
<keyword evidence="8 12" id="KW-0378">Hydrolase</keyword>
<evidence type="ECO:0000256" key="12">
    <source>
        <dbReference type="HAMAP-Rule" id="MF_00388"/>
    </source>
</evidence>
<dbReference type="Pfam" id="PF03331">
    <property type="entry name" value="LpxC"/>
    <property type="match status" value="1"/>
</dbReference>
<evidence type="ECO:0000256" key="5">
    <source>
        <dbReference type="ARBA" id="ARBA00022516"/>
    </source>
</evidence>
<keyword evidence="5 12" id="KW-0444">Lipid biosynthesis</keyword>
<protein>
    <recommendedName>
        <fullName evidence="4 12">UDP-3-O-acyl-N-acetylglucosamine deacetylase</fullName>
        <shortName evidence="12">UDP-3-O-acyl-GlcNAc deacetylase</shortName>
        <ecNumber evidence="4 12">3.5.1.108</ecNumber>
    </recommendedName>
    <alternativeName>
        <fullName evidence="12">UDP-3-O-[R-3-hydroxymyristoyl]-N-acetylglucosamine deacetylase</fullName>
    </alternativeName>
</protein>
<comment type="function">
    <text evidence="2 12">Catalyzes the hydrolysis of UDP-3-O-myristoyl-N-acetylglucosamine to form UDP-3-O-myristoylglucosamine and acetate, the committed step in lipid A biosynthesis.</text>
</comment>
<gene>
    <name evidence="12" type="primary">lpxC</name>
    <name evidence="13" type="ORF">GMD42_08130</name>
</gene>
<dbReference type="EMBL" id="WNCL01000022">
    <property type="protein sequence ID" value="MTU43592.1"/>
    <property type="molecule type" value="Genomic_DNA"/>
</dbReference>
<name>A0A6I3S1F5_9BURK</name>
<dbReference type="PANTHER" id="PTHR33694">
    <property type="entry name" value="UDP-3-O-ACYL-N-ACETYLGLUCOSAMINE DEACETYLASE 1, MITOCHONDRIAL-RELATED"/>
    <property type="match status" value="1"/>
</dbReference>
<dbReference type="InterPro" id="IPR011334">
    <property type="entry name" value="UDP-acyl_GlcNac_deAcase_C"/>
</dbReference>
<evidence type="ECO:0000313" key="14">
    <source>
        <dbReference type="Proteomes" id="UP000462362"/>
    </source>
</evidence>